<evidence type="ECO:0000256" key="8">
    <source>
        <dbReference type="ARBA" id="ARBA00025284"/>
    </source>
</evidence>
<comment type="subcellular location">
    <subcellularLocation>
        <location evidence="9">Cell membrane</location>
        <topology evidence="9">Multi-pass membrane protein</topology>
    </subcellularLocation>
    <subcellularLocation>
        <location evidence="9">Early endosome</location>
    </subcellularLocation>
</comment>
<organism evidence="10 11">
    <name type="scientific">Brassica carinata</name>
    <name type="common">Ethiopian mustard</name>
    <name type="synonym">Abyssinian cabbage</name>
    <dbReference type="NCBI Taxonomy" id="52824"/>
    <lineage>
        <taxon>Eukaryota</taxon>
        <taxon>Viridiplantae</taxon>
        <taxon>Streptophyta</taxon>
        <taxon>Embryophyta</taxon>
        <taxon>Tracheophyta</taxon>
        <taxon>Spermatophyta</taxon>
        <taxon>Magnoliopsida</taxon>
        <taxon>eudicotyledons</taxon>
        <taxon>Gunneridae</taxon>
        <taxon>Pentapetalae</taxon>
        <taxon>rosids</taxon>
        <taxon>malvids</taxon>
        <taxon>Brassicales</taxon>
        <taxon>Brassicaceae</taxon>
        <taxon>Brassiceae</taxon>
        <taxon>Brassica</taxon>
    </lineage>
</organism>
<dbReference type="GO" id="GO:0005886">
    <property type="term" value="C:plasma membrane"/>
    <property type="evidence" value="ECO:0007669"/>
    <property type="project" value="UniProtKB-SubCell"/>
</dbReference>
<evidence type="ECO:0000313" key="10">
    <source>
        <dbReference type="EMBL" id="KAG2323349.1"/>
    </source>
</evidence>
<keyword evidence="11" id="KW-1185">Reference proteome</keyword>
<keyword evidence="9" id="KW-0813">Transport</keyword>
<evidence type="ECO:0000256" key="6">
    <source>
        <dbReference type="ARBA" id="ARBA00023065"/>
    </source>
</evidence>
<keyword evidence="7 9" id="KW-0472">Membrane</keyword>
<proteinExistence type="inferred from homology"/>
<name>A0A8X8B472_BRACI</name>
<feature type="transmembrane region" description="Helical" evidence="9">
    <location>
        <begin position="129"/>
        <end position="150"/>
    </location>
</feature>
<feature type="transmembrane region" description="Helical" evidence="9">
    <location>
        <begin position="30"/>
        <end position="48"/>
    </location>
</feature>
<dbReference type="InterPro" id="IPR008521">
    <property type="entry name" value="Mg_trans_NIPA"/>
</dbReference>
<reference evidence="10 11" key="1">
    <citation type="submission" date="2020-02" db="EMBL/GenBank/DDBJ databases">
        <authorList>
            <person name="Ma Q."/>
            <person name="Huang Y."/>
            <person name="Song X."/>
            <person name="Pei D."/>
        </authorList>
    </citation>
    <scope>NUCLEOTIDE SEQUENCE [LARGE SCALE GENOMIC DNA]</scope>
    <source>
        <strain evidence="10">Sxm20200214</strain>
        <tissue evidence="10">Leaf</tissue>
    </source>
</reference>
<evidence type="ECO:0000256" key="3">
    <source>
        <dbReference type="ARBA" id="ARBA00022692"/>
    </source>
</evidence>
<evidence type="ECO:0000256" key="4">
    <source>
        <dbReference type="ARBA" id="ARBA00022753"/>
    </source>
</evidence>
<comment type="caution">
    <text evidence="10">The sequence shown here is derived from an EMBL/GenBank/DDBJ whole genome shotgun (WGS) entry which is preliminary data.</text>
</comment>
<dbReference type="GO" id="GO:0015095">
    <property type="term" value="F:magnesium ion transmembrane transporter activity"/>
    <property type="evidence" value="ECO:0007669"/>
    <property type="project" value="UniProtKB-UniRule"/>
</dbReference>
<evidence type="ECO:0000256" key="9">
    <source>
        <dbReference type="RuleBase" id="RU363078"/>
    </source>
</evidence>
<evidence type="ECO:0000256" key="2">
    <source>
        <dbReference type="ARBA" id="ARBA00011738"/>
    </source>
</evidence>
<keyword evidence="9" id="KW-1003">Cell membrane</keyword>
<comment type="subunit">
    <text evidence="2 9">Homodimer.</text>
</comment>
<comment type="similarity">
    <text evidence="1 9">Belongs to the NIPA (TC 2.A.7) family.</text>
</comment>
<dbReference type="AlphaFoldDB" id="A0A8X8B472"/>
<dbReference type="Gene3D" id="1.10.3730.20">
    <property type="match status" value="1"/>
</dbReference>
<evidence type="ECO:0000256" key="5">
    <source>
        <dbReference type="ARBA" id="ARBA00022989"/>
    </source>
</evidence>
<dbReference type="PANTHER" id="PTHR12570:SF65">
    <property type="entry name" value="MAGNESIUM TRANSPORTER NIPA9-RELATED"/>
    <property type="match status" value="1"/>
</dbReference>
<dbReference type="OrthoDB" id="1911792at2759"/>
<feature type="transmembrane region" description="Helical" evidence="9">
    <location>
        <begin position="55"/>
        <end position="75"/>
    </location>
</feature>
<keyword evidence="5 9" id="KW-1133">Transmembrane helix</keyword>
<dbReference type="Proteomes" id="UP000886595">
    <property type="component" value="Unassembled WGS sequence"/>
</dbReference>
<dbReference type="PANTHER" id="PTHR12570">
    <property type="match status" value="1"/>
</dbReference>
<comment type="function">
    <text evidence="8 9">Acts as a Mg(2+) transporter. Can also transport other divalent cations such as Fe(2+), Sr(2+), Ba(2+), Mn(2+) and Co(2+) but to a much less extent than Mg(2+).</text>
</comment>
<dbReference type="GO" id="GO:0005769">
    <property type="term" value="C:early endosome"/>
    <property type="evidence" value="ECO:0007669"/>
    <property type="project" value="UniProtKB-SubCell"/>
</dbReference>
<keyword evidence="9" id="KW-0460">Magnesium</keyword>
<keyword evidence="4 9" id="KW-0967">Endosome</keyword>
<evidence type="ECO:0000256" key="7">
    <source>
        <dbReference type="ARBA" id="ARBA00023136"/>
    </source>
</evidence>
<dbReference type="SUPFAM" id="SSF103481">
    <property type="entry name" value="Multidrug resistance efflux transporter EmrE"/>
    <property type="match status" value="1"/>
</dbReference>
<keyword evidence="3 9" id="KW-0812">Transmembrane</keyword>
<dbReference type="EMBL" id="JAAMPC010000003">
    <property type="protein sequence ID" value="KAG2323349.1"/>
    <property type="molecule type" value="Genomic_DNA"/>
</dbReference>
<evidence type="ECO:0000313" key="11">
    <source>
        <dbReference type="Proteomes" id="UP000886595"/>
    </source>
</evidence>
<comment type="caution">
    <text evidence="9">Lacks conserved residue(s) required for the propagation of feature annotation.</text>
</comment>
<accession>A0A8X8B472</accession>
<sequence>MWESIFLTLVATASNNIGKVIRAYALNKPWALGFLMDIFGALLMLRALSLAHVSVVQPVSGCGLAILSIFLHFYLKEVMNVFDWIRITMVCTGTIVHVSLTEDRDLEKVMLNDGITWQEKLRRGLFNSLLQVGAMSVIHILFPTHIFVAYCKNL</sequence>
<keyword evidence="6 9" id="KW-0406">Ion transport</keyword>
<gene>
    <name evidence="10" type="ORF">Bca52824_016562</name>
</gene>
<dbReference type="InterPro" id="IPR037185">
    <property type="entry name" value="EmrE-like"/>
</dbReference>
<evidence type="ECO:0000256" key="1">
    <source>
        <dbReference type="ARBA" id="ARBA00007001"/>
    </source>
</evidence>
<protein>
    <recommendedName>
        <fullName evidence="9">Probable magnesium transporter</fullName>
    </recommendedName>
</protein>